<comment type="subcellular location">
    <subcellularLocation>
        <location evidence="1">Periplasm</location>
    </subcellularLocation>
</comment>
<dbReference type="GO" id="GO:0015833">
    <property type="term" value="P:peptide transport"/>
    <property type="evidence" value="ECO:0007669"/>
    <property type="project" value="TreeGrafter"/>
</dbReference>
<dbReference type="PANTHER" id="PTHR30290">
    <property type="entry name" value="PERIPLASMIC BINDING COMPONENT OF ABC TRANSPORTER"/>
    <property type="match status" value="1"/>
</dbReference>
<sequence>MKSWVYASVLSAVASLPLAIPAAAAEPVRGGVIDVATIGEPPTLDPMASTADLVGIVSQHIFETLYTFGADWTVVPLLAESLPEISEDGRVYTIKLRTGVTFHDGSAMDSADVLASLNRWETVASRGKQAAENIDKIEAVDATTIRISLKEPYAPLLSLLAFNNAAAIILPEEAQAAPMDKVIGTGPYMLKERKPDQYIQLVRFDGYQSREEAENGYGGARHQYLDEIRFVPVPDANTRVEGAVAGQFAYVDSIPVESFGRLAGGKTEPVVLKPFGWPVFVMNTKEGVLSDVNLRRAVQTALNPEDMLIAGFGSTDFYAVDGSLYPEGYAWHTEAGVEAYGQGDPEKAAEAVAAAGYDAAKPLRILTSRQYEFHYKMAVVAAEYLKLAGFAVQLDVVDWATLTQRRQDPKLWDIYISHSPFLPEPSLIGMMSDTAPGWWQSEAKTKALAAFNTEADPAKRAELFAAVQQVFYDEVPGIKVGNFNAVSAKVPALQGFTPAPWPYFWNASLAK</sequence>
<keyword evidence="7" id="KW-1185">Reference proteome</keyword>
<feature type="signal peptide" evidence="4">
    <location>
        <begin position="1"/>
        <end position="24"/>
    </location>
</feature>
<evidence type="ECO:0000256" key="4">
    <source>
        <dbReference type="SAM" id="SignalP"/>
    </source>
</evidence>
<evidence type="ECO:0000313" key="7">
    <source>
        <dbReference type="Proteomes" id="UP000613160"/>
    </source>
</evidence>
<evidence type="ECO:0000256" key="2">
    <source>
        <dbReference type="ARBA" id="ARBA00005695"/>
    </source>
</evidence>
<reference evidence="6" key="2">
    <citation type="submission" date="2020-09" db="EMBL/GenBank/DDBJ databases">
        <authorList>
            <person name="Sun Q."/>
            <person name="Zhou Y."/>
        </authorList>
    </citation>
    <scope>NUCLEOTIDE SEQUENCE</scope>
    <source>
        <strain evidence="6">CGMCC 1.15493</strain>
    </source>
</reference>
<dbReference type="Proteomes" id="UP000613160">
    <property type="component" value="Unassembled WGS sequence"/>
</dbReference>
<dbReference type="SUPFAM" id="SSF53850">
    <property type="entry name" value="Periplasmic binding protein-like II"/>
    <property type="match status" value="1"/>
</dbReference>
<organism evidence="6 7">
    <name type="scientific">Aureimonas glaciei</name>
    <dbReference type="NCBI Taxonomy" id="1776957"/>
    <lineage>
        <taxon>Bacteria</taxon>
        <taxon>Pseudomonadati</taxon>
        <taxon>Pseudomonadota</taxon>
        <taxon>Alphaproteobacteria</taxon>
        <taxon>Hyphomicrobiales</taxon>
        <taxon>Aurantimonadaceae</taxon>
        <taxon>Aureimonas</taxon>
    </lineage>
</organism>
<evidence type="ECO:0000259" key="5">
    <source>
        <dbReference type="Pfam" id="PF00496"/>
    </source>
</evidence>
<proteinExistence type="inferred from homology"/>
<accession>A0A916Y7R3</accession>
<dbReference type="Pfam" id="PF00496">
    <property type="entry name" value="SBP_bac_5"/>
    <property type="match status" value="1"/>
</dbReference>
<feature type="domain" description="Solute-binding protein family 5" evidence="5">
    <location>
        <begin position="73"/>
        <end position="417"/>
    </location>
</feature>
<dbReference type="Gene3D" id="3.40.190.10">
    <property type="entry name" value="Periplasmic binding protein-like II"/>
    <property type="match status" value="1"/>
</dbReference>
<evidence type="ECO:0000256" key="3">
    <source>
        <dbReference type="ARBA" id="ARBA00022729"/>
    </source>
</evidence>
<dbReference type="Gene3D" id="3.10.105.10">
    <property type="entry name" value="Dipeptide-binding Protein, Domain 3"/>
    <property type="match status" value="1"/>
</dbReference>
<dbReference type="PANTHER" id="PTHR30290:SF38">
    <property type="entry name" value="D,D-DIPEPTIDE-BINDING PERIPLASMIC PROTEIN DDPA-RELATED"/>
    <property type="match status" value="1"/>
</dbReference>
<dbReference type="CDD" id="cd08502">
    <property type="entry name" value="PBP2_NikA_DppA_OppA_like_16"/>
    <property type="match status" value="1"/>
</dbReference>
<reference evidence="6" key="1">
    <citation type="journal article" date="2014" name="Int. J. Syst. Evol. Microbiol.">
        <title>Complete genome sequence of Corynebacterium casei LMG S-19264T (=DSM 44701T), isolated from a smear-ripened cheese.</title>
        <authorList>
            <consortium name="US DOE Joint Genome Institute (JGI-PGF)"/>
            <person name="Walter F."/>
            <person name="Albersmeier A."/>
            <person name="Kalinowski J."/>
            <person name="Ruckert C."/>
        </authorList>
    </citation>
    <scope>NUCLEOTIDE SEQUENCE</scope>
    <source>
        <strain evidence="6">CGMCC 1.15493</strain>
    </source>
</reference>
<gene>
    <name evidence="6" type="ORF">GCM10011335_40580</name>
</gene>
<keyword evidence="3 4" id="KW-0732">Signal</keyword>
<dbReference type="AlphaFoldDB" id="A0A916Y7R3"/>
<dbReference type="GO" id="GO:0043190">
    <property type="term" value="C:ATP-binding cassette (ABC) transporter complex"/>
    <property type="evidence" value="ECO:0007669"/>
    <property type="project" value="InterPro"/>
</dbReference>
<feature type="chain" id="PRO_5037434016" evidence="4">
    <location>
        <begin position="25"/>
        <end position="511"/>
    </location>
</feature>
<dbReference type="EMBL" id="BMJJ01000011">
    <property type="protein sequence ID" value="GGD33498.1"/>
    <property type="molecule type" value="Genomic_DNA"/>
</dbReference>
<name>A0A916Y7R3_9HYPH</name>
<dbReference type="InterPro" id="IPR039424">
    <property type="entry name" value="SBP_5"/>
</dbReference>
<dbReference type="PIRSF" id="PIRSF002741">
    <property type="entry name" value="MppA"/>
    <property type="match status" value="1"/>
</dbReference>
<protein>
    <submittedName>
        <fullName evidence="6">Peptide ABC transporter substrate-binding protein</fullName>
    </submittedName>
</protein>
<comment type="caution">
    <text evidence="6">The sequence shown here is derived from an EMBL/GenBank/DDBJ whole genome shotgun (WGS) entry which is preliminary data.</text>
</comment>
<dbReference type="InterPro" id="IPR030678">
    <property type="entry name" value="Peptide/Ni-bd"/>
</dbReference>
<evidence type="ECO:0000256" key="1">
    <source>
        <dbReference type="ARBA" id="ARBA00004418"/>
    </source>
</evidence>
<dbReference type="InterPro" id="IPR000914">
    <property type="entry name" value="SBP_5_dom"/>
</dbReference>
<dbReference type="RefSeq" id="WP_188854229.1">
    <property type="nucleotide sequence ID" value="NZ_BMJJ01000011.1"/>
</dbReference>
<dbReference type="GO" id="GO:0030288">
    <property type="term" value="C:outer membrane-bounded periplasmic space"/>
    <property type="evidence" value="ECO:0007669"/>
    <property type="project" value="UniProtKB-ARBA"/>
</dbReference>
<comment type="similarity">
    <text evidence="2">Belongs to the bacterial solute-binding protein 5 family.</text>
</comment>
<dbReference type="GO" id="GO:1904680">
    <property type="term" value="F:peptide transmembrane transporter activity"/>
    <property type="evidence" value="ECO:0007669"/>
    <property type="project" value="TreeGrafter"/>
</dbReference>
<evidence type="ECO:0000313" key="6">
    <source>
        <dbReference type="EMBL" id="GGD33498.1"/>
    </source>
</evidence>